<accession>A0A8S5N4K9</accession>
<sequence length="224" mass="24331">MDVTDTTAVPSSVTKGKVFYKADGTRAVGTAEYQPKIVKQPIALSTSWSGTDPYEQTVLTDQDTRYLVDIEMTIEQLASLIDMGVKSIQALNVNGTIVVQCTGAKPTESFSVVLTKTVTFDIEDPVIPEPAEYQPQIVRRVLSIGTEWTGSDPYEQVVLTNQNANYKIDLQPSAEQSKQMSEAGVTRIQVINTNGTVTVRCTGGKPTTAMNIQCTKTVTYPVGN</sequence>
<dbReference type="EMBL" id="BK015060">
    <property type="protein sequence ID" value="DAD89380.1"/>
    <property type="molecule type" value="Genomic_DNA"/>
</dbReference>
<protein>
    <submittedName>
        <fullName evidence="1">Uncharacterized protein</fullName>
    </submittedName>
</protein>
<name>A0A8S5N4K9_9CAUD</name>
<proteinExistence type="predicted"/>
<reference evidence="1" key="1">
    <citation type="journal article" date="2021" name="Proc. Natl. Acad. Sci. U.S.A.">
        <title>A Catalog of Tens of Thousands of Viruses from Human Metagenomes Reveals Hidden Associations with Chronic Diseases.</title>
        <authorList>
            <person name="Tisza M.J."/>
            <person name="Buck C.B."/>
        </authorList>
    </citation>
    <scope>NUCLEOTIDE SEQUENCE</scope>
    <source>
        <strain evidence="1">CtiJY10</strain>
    </source>
</reference>
<organism evidence="1">
    <name type="scientific">Podoviridae sp. ctiJY10</name>
    <dbReference type="NCBI Taxonomy" id="2826572"/>
    <lineage>
        <taxon>Viruses</taxon>
        <taxon>Duplodnaviria</taxon>
        <taxon>Heunggongvirae</taxon>
        <taxon>Uroviricota</taxon>
        <taxon>Caudoviricetes</taxon>
    </lineage>
</organism>
<evidence type="ECO:0000313" key="1">
    <source>
        <dbReference type="EMBL" id="DAD89380.1"/>
    </source>
</evidence>